<name>A0AAU7J989_9HYPH</name>
<dbReference type="Pfam" id="PF05229">
    <property type="entry name" value="SCPU"/>
    <property type="match status" value="1"/>
</dbReference>
<proteinExistence type="predicted"/>
<protein>
    <submittedName>
        <fullName evidence="3">Spore coat protein U domain-containing protein</fullName>
    </submittedName>
</protein>
<keyword evidence="3" id="KW-0167">Capsid protein</keyword>
<evidence type="ECO:0000256" key="1">
    <source>
        <dbReference type="SAM" id="SignalP"/>
    </source>
</evidence>
<feature type="domain" description="Spore coat protein U/FanG" evidence="2">
    <location>
        <begin position="29"/>
        <end position="169"/>
    </location>
</feature>
<keyword evidence="3" id="KW-0946">Virion</keyword>
<reference evidence="3" key="1">
    <citation type="submission" date="2024-05" db="EMBL/GenBank/DDBJ databases">
        <authorList>
            <person name="Kim S."/>
            <person name="Heo J."/>
            <person name="Choi H."/>
            <person name="Choi Y."/>
            <person name="Kwon S.-W."/>
            <person name="Kim Y."/>
        </authorList>
    </citation>
    <scope>NUCLEOTIDE SEQUENCE</scope>
    <source>
        <strain evidence="3">KACC 23698</strain>
    </source>
</reference>
<dbReference type="SMART" id="SM00972">
    <property type="entry name" value="SCPU"/>
    <property type="match status" value="1"/>
</dbReference>
<accession>A0AAU7J989</accession>
<evidence type="ECO:0000259" key="2">
    <source>
        <dbReference type="Pfam" id="PF05229"/>
    </source>
</evidence>
<dbReference type="AlphaFoldDB" id="A0AAU7J989"/>
<feature type="chain" id="PRO_5044020280" evidence="1">
    <location>
        <begin position="24"/>
        <end position="172"/>
    </location>
</feature>
<keyword evidence="1" id="KW-0732">Signal</keyword>
<dbReference type="PANTHER" id="PTHR37089">
    <property type="entry name" value="PROTEIN U-RELATED"/>
    <property type="match status" value="1"/>
</dbReference>
<organism evidence="3">
    <name type="scientific">Alsobacter sp. KACC 23698</name>
    <dbReference type="NCBI Taxonomy" id="3149229"/>
    <lineage>
        <taxon>Bacteria</taxon>
        <taxon>Pseudomonadati</taxon>
        <taxon>Pseudomonadota</taxon>
        <taxon>Alphaproteobacteria</taxon>
        <taxon>Hyphomicrobiales</taxon>
        <taxon>Alsobacteraceae</taxon>
        <taxon>Alsobacter</taxon>
    </lineage>
</organism>
<sequence length="172" mass="16790">MRIRHLLAGAAAGLCLASTSGFAAQTLVGNMTVSATVVGACTMATPVGLSFGTAVTSIPTAGVPEATTGKFTVVCGAAGVPVNVTLGTGLNAGGGTQRKLIAGANTLNYELYSDAARTVPWLSTGTGVAVPATSTSGVGVAQNVYGKLLGGATTVYPASGAYTDTVVVTVTY</sequence>
<gene>
    <name evidence="3" type="ORF">ABEG18_13890</name>
</gene>
<evidence type="ECO:0000313" key="3">
    <source>
        <dbReference type="EMBL" id="XBO36833.1"/>
    </source>
</evidence>
<feature type="signal peptide" evidence="1">
    <location>
        <begin position="1"/>
        <end position="23"/>
    </location>
</feature>
<dbReference type="InterPro" id="IPR053167">
    <property type="entry name" value="Spore_coat_component"/>
</dbReference>
<dbReference type="PANTHER" id="PTHR37089:SF3">
    <property type="entry name" value="EXPORTED PROTEIN"/>
    <property type="match status" value="1"/>
</dbReference>
<dbReference type="RefSeq" id="WP_406853649.1">
    <property type="nucleotide sequence ID" value="NZ_CP157484.1"/>
</dbReference>
<dbReference type="InterPro" id="IPR007893">
    <property type="entry name" value="Spore_coat_U/FanG"/>
</dbReference>
<dbReference type="EMBL" id="CP157484">
    <property type="protein sequence ID" value="XBO36833.1"/>
    <property type="molecule type" value="Genomic_DNA"/>
</dbReference>